<dbReference type="InterPro" id="IPR036388">
    <property type="entry name" value="WH-like_DNA-bd_sf"/>
</dbReference>
<dbReference type="GO" id="GO:0006352">
    <property type="term" value="P:DNA-templated transcription initiation"/>
    <property type="evidence" value="ECO:0007669"/>
    <property type="project" value="InterPro"/>
</dbReference>
<dbReference type="PANTHER" id="PTHR43133:SF32">
    <property type="entry name" value="BLR3042 PROTEIN"/>
    <property type="match status" value="1"/>
</dbReference>
<sequence length="189" mass="21082">MHGSSGAVDACDARLISQVAGGDRHAFEVLYRSYFPRLTRFLNGMTRNVQLIEEIVNDTMLVIWQKADSYDGSCKPSTWIFAIAYRKACKAIRGLDEPVEADPDLAAGDAAGEPEHELCLHRLQQTVGAALEHLPAVQRAVVQLTYHHDMGYADIADIMDCPVNTIKTRMFHARRRLKELLAGQMEENA</sequence>
<organism evidence="7 8">
    <name type="scientific">Massilia cavernae</name>
    <dbReference type="NCBI Taxonomy" id="2320864"/>
    <lineage>
        <taxon>Bacteria</taxon>
        <taxon>Pseudomonadati</taxon>
        <taxon>Pseudomonadota</taxon>
        <taxon>Betaproteobacteria</taxon>
        <taxon>Burkholderiales</taxon>
        <taxon>Oxalobacteraceae</taxon>
        <taxon>Telluria group</taxon>
        <taxon>Massilia</taxon>
    </lineage>
</organism>
<dbReference type="InterPro" id="IPR007627">
    <property type="entry name" value="RNA_pol_sigma70_r2"/>
</dbReference>
<evidence type="ECO:0000256" key="4">
    <source>
        <dbReference type="ARBA" id="ARBA00023163"/>
    </source>
</evidence>
<comment type="similarity">
    <text evidence="1">Belongs to the sigma-70 factor family. ECF subfamily.</text>
</comment>
<dbReference type="Gene3D" id="1.10.10.10">
    <property type="entry name" value="Winged helix-like DNA-binding domain superfamily/Winged helix DNA-binding domain"/>
    <property type="match status" value="1"/>
</dbReference>
<evidence type="ECO:0000259" key="5">
    <source>
        <dbReference type="Pfam" id="PF04542"/>
    </source>
</evidence>
<dbReference type="Pfam" id="PF08281">
    <property type="entry name" value="Sigma70_r4_2"/>
    <property type="match status" value="1"/>
</dbReference>
<dbReference type="InterPro" id="IPR013325">
    <property type="entry name" value="RNA_pol_sigma_r2"/>
</dbReference>
<dbReference type="Proteomes" id="UP000284006">
    <property type="component" value="Unassembled WGS sequence"/>
</dbReference>
<dbReference type="InterPro" id="IPR039425">
    <property type="entry name" value="RNA_pol_sigma-70-like"/>
</dbReference>
<protein>
    <submittedName>
        <fullName evidence="7">Sigma-70 family RNA polymerase sigma factor</fullName>
    </submittedName>
</protein>
<dbReference type="InterPro" id="IPR014284">
    <property type="entry name" value="RNA_pol_sigma-70_dom"/>
</dbReference>
<dbReference type="OrthoDB" id="9780326at2"/>
<evidence type="ECO:0000256" key="2">
    <source>
        <dbReference type="ARBA" id="ARBA00023015"/>
    </source>
</evidence>
<dbReference type="CDD" id="cd06171">
    <property type="entry name" value="Sigma70_r4"/>
    <property type="match status" value="1"/>
</dbReference>
<dbReference type="EMBL" id="QYUP01000023">
    <property type="protein sequence ID" value="RJG25722.1"/>
    <property type="molecule type" value="Genomic_DNA"/>
</dbReference>
<feature type="domain" description="RNA polymerase sigma factor 70 region 4 type 2" evidence="6">
    <location>
        <begin position="127"/>
        <end position="177"/>
    </location>
</feature>
<dbReference type="PANTHER" id="PTHR43133">
    <property type="entry name" value="RNA POLYMERASE ECF-TYPE SIGMA FACTO"/>
    <property type="match status" value="1"/>
</dbReference>
<evidence type="ECO:0000256" key="3">
    <source>
        <dbReference type="ARBA" id="ARBA00023082"/>
    </source>
</evidence>
<keyword evidence="3" id="KW-0731">Sigma factor</keyword>
<feature type="domain" description="RNA polymerase sigma-70 region 2" evidence="5">
    <location>
        <begin position="30"/>
        <end position="94"/>
    </location>
</feature>
<keyword evidence="4" id="KW-0804">Transcription</keyword>
<proteinExistence type="inferred from homology"/>
<keyword evidence="8" id="KW-1185">Reference proteome</keyword>
<dbReference type="InterPro" id="IPR013324">
    <property type="entry name" value="RNA_pol_sigma_r3/r4-like"/>
</dbReference>
<dbReference type="GO" id="GO:0003677">
    <property type="term" value="F:DNA binding"/>
    <property type="evidence" value="ECO:0007669"/>
    <property type="project" value="InterPro"/>
</dbReference>
<accession>A0A418Y7A5</accession>
<dbReference type="SUPFAM" id="SSF88659">
    <property type="entry name" value="Sigma3 and sigma4 domains of RNA polymerase sigma factors"/>
    <property type="match status" value="1"/>
</dbReference>
<dbReference type="AlphaFoldDB" id="A0A418Y7A5"/>
<comment type="caution">
    <text evidence="7">The sequence shown here is derived from an EMBL/GenBank/DDBJ whole genome shotgun (WGS) entry which is preliminary data.</text>
</comment>
<dbReference type="GO" id="GO:0016987">
    <property type="term" value="F:sigma factor activity"/>
    <property type="evidence" value="ECO:0007669"/>
    <property type="project" value="UniProtKB-KW"/>
</dbReference>
<dbReference type="Pfam" id="PF04542">
    <property type="entry name" value="Sigma70_r2"/>
    <property type="match status" value="1"/>
</dbReference>
<reference evidence="7 8" key="1">
    <citation type="submission" date="2018-09" db="EMBL/GenBank/DDBJ databases">
        <authorList>
            <person name="Zhu H."/>
        </authorList>
    </citation>
    <scope>NUCLEOTIDE SEQUENCE [LARGE SCALE GENOMIC DNA]</scope>
    <source>
        <strain evidence="7 8">K1S02-61</strain>
    </source>
</reference>
<dbReference type="SUPFAM" id="SSF88946">
    <property type="entry name" value="Sigma2 domain of RNA polymerase sigma factors"/>
    <property type="match status" value="1"/>
</dbReference>
<dbReference type="InterPro" id="IPR013249">
    <property type="entry name" value="RNA_pol_sigma70_r4_t2"/>
</dbReference>
<evidence type="ECO:0000313" key="8">
    <source>
        <dbReference type="Proteomes" id="UP000284006"/>
    </source>
</evidence>
<evidence type="ECO:0000256" key="1">
    <source>
        <dbReference type="ARBA" id="ARBA00010641"/>
    </source>
</evidence>
<evidence type="ECO:0000259" key="6">
    <source>
        <dbReference type="Pfam" id="PF08281"/>
    </source>
</evidence>
<keyword evidence="2" id="KW-0805">Transcription regulation</keyword>
<gene>
    <name evidence="7" type="ORF">D3872_02725</name>
</gene>
<dbReference type="Gene3D" id="1.10.1740.10">
    <property type="match status" value="1"/>
</dbReference>
<name>A0A418Y7A5_9BURK</name>
<dbReference type="RefSeq" id="WP_119809367.1">
    <property type="nucleotide sequence ID" value="NZ_QYUP01000023.1"/>
</dbReference>
<evidence type="ECO:0000313" key="7">
    <source>
        <dbReference type="EMBL" id="RJG25722.1"/>
    </source>
</evidence>
<dbReference type="NCBIfam" id="TIGR02937">
    <property type="entry name" value="sigma70-ECF"/>
    <property type="match status" value="1"/>
</dbReference>